<name>A0A2S5CIR6_9GAMM</name>
<keyword evidence="4" id="KW-0813">Transport</keyword>
<proteinExistence type="predicted"/>
<evidence type="ECO:0000259" key="5">
    <source>
        <dbReference type="SMART" id="SM00237"/>
    </source>
</evidence>
<dbReference type="PROSITE" id="PS00330">
    <property type="entry name" value="HEMOLYSIN_CALCIUM"/>
    <property type="match status" value="1"/>
</dbReference>
<sequence>MSNSYQFKKSALFSGIFTLSAEKFLPHLVGSYTNPDGGNLQEIIFKNGLAYISASENGLQVLDVSNPESPTKVGSFKLYYGIDVDLSGNLAYNADSSYGLRILDVSNPNAPVEIGGYATKDSGFVFCKSVTLSGSLAYLVMEGIDSDFADNGILIIDVSNPYRPTKLNSFPSAFEATDLAISGNQAYVTSGNAGLLIYDVSNPYNPHQIGSYDVEGFSCVGTTINGNFAYELYNLSNSRGTPNILKVLDISNPSSPQLVANYDSLNVLSVVAEGESTYAFAGDFKPDGSGFLQILDLTNPNNPSWLTGFDASQGIPIRSDVPITGIAIHENFVYITESFNGLQVIQFKDNVPLPVLNISSVDADKPESSGAFLFKIERSGDLSSNSVVDYSVSGGQATNDDFITNSGSVVFKPGETSKVVVINVANDSTFESDEAFIVELSNPLNATLGNAEAVGTIINDDANHTIPTEGDDDLIGTANDDVMKGLGGNDQLSSLDGNDSLNGGVGADTMQGGVGNDTYYVDNARDIVIETSTITTEIDTVYSETSFTLSENVENLVLVDSVWAVKAIGNSSNNILEGNRLANLIDGKKGMDTMIGGDGDDTYMVDSSKDIIKEVGSDSIAGNDSVKSAASFLLPTNVENLYLIGTSAINGTGNALKNTIVGNAYDNVINGGLGKDTLTGGLGKDTFLFDTPLKSNVDKITDFKPVDDTIRLENAIFTKLKITTDHLLDKANFVKSTSAVDGNDYVIYNSTTGALFYDADGNGSSAAVQIATLGAGLNLTHADFLVS</sequence>
<dbReference type="InterPro" id="IPR013211">
    <property type="entry name" value="LVIVD"/>
</dbReference>
<dbReference type="GO" id="GO:0030001">
    <property type="term" value="P:metal ion transport"/>
    <property type="evidence" value="ECO:0007669"/>
    <property type="project" value="TreeGrafter"/>
</dbReference>
<dbReference type="SUPFAM" id="SSF141072">
    <property type="entry name" value="CalX-like"/>
    <property type="match status" value="1"/>
</dbReference>
<dbReference type="GO" id="GO:0007154">
    <property type="term" value="P:cell communication"/>
    <property type="evidence" value="ECO:0007669"/>
    <property type="project" value="InterPro"/>
</dbReference>
<dbReference type="EMBL" id="PGFZ01000009">
    <property type="protein sequence ID" value="POZ50708.1"/>
    <property type="molecule type" value="Genomic_DNA"/>
</dbReference>
<keyword evidence="3" id="KW-0106">Calcium</keyword>
<comment type="caution">
    <text evidence="6">The sequence shown here is derived from an EMBL/GenBank/DDBJ whole genome shotgun (WGS) entry which is preliminary data.</text>
</comment>
<protein>
    <submittedName>
        <fullName evidence="6">Poly(Beta-D-mannuronate) C5 epimerase 1</fullName>
        <ecNumber evidence="6">5.1.3.-</ecNumber>
    </submittedName>
</protein>
<dbReference type="PANTHER" id="PTHR11878:SF65">
    <property type="entry name" value="NA_CA-EXCHANGE PROTEIN, ISOFORM G"/>
    <property type="match status" value="1"/>
</dbReference>
<keyword evidence="1" id="KW-0732">Signal</keyword>
<dbReference type="Gene3D" id="2.150.10.10">
    <property type="entry name" value="Serralysin-like metalloprotease, C-terminal"/>
    <property type="match status" value="3"/>
</dbReference>
<dbReference type="InterPro" id="IPR051171">
    <property type="entry name" value="CaCA"/>
</dbReference>
<dbReference type="InterPro" id="IPR018511">
    <property type="entry name" value="Hemolysin-typ_Ca-bd_CS"/>
</dbReference>
<dbReference type="InterPro" id="IPR003644">
    <property type="entry name" value="Calx_beta"/>
</dbReference>
<dbReference type="GO" id="GO:0005509">
    <property type="term" value="F:calcium ion binding"/>
    <property type="evidence" value="ECO:0007669"/>
    <property type="project" value="InterPro"/>
</dbReference>
<evidence type="ECO:0000256" key="1">
    <source>
        <dbReference type="ARBA" id="ARBA00022729"/>
    </source>
</evidence>
<dbReference type="PRINTS" id="PR00313">
    <property type="entry name" value="CABNDNGRPT"/>
</dbReference>
<gene>
    <name evidence="6" type="primary">algE1</name>
    <name evidence="6" type="ORF">AADEFJLK_03605</name>
</gene>
<evidence type="ECO:0000256" key="2">
    <source>
        <dbReference type="ARBA" id="ARBA00022737"/>
    </source>
</evidence>
<dbReference type="Pfam" id="PF03160">
    <property type="entry name" value="Calx-beta"/>
    <property type="match status" value="1"/>
</dbReference>
<dbReference type="EC" id="5.1.3.-" evidence="6"/>
<dbReference type="GO" id="GO:0016853">
    <property type="term" value="F:isomerase activity"/>
    <property type="evidence" value="ECO:0007669"/>
    <property type="project" value="UniProtKB-KW"/>
</dbReference>
<evidence type="ECO:0000256" key="3">
    <source>
        <dbReference type="ARBA" id="ARBA00022837"/>
    </source>
</evidence>
<organism evidence="6 7">
    <name type="scientific">Methylovulum psychrotolerans</name>
    <dbReference type="NCBI Taxonomy" id="1704499"/>
    <lineage>
        <taxon>Bacteria</taxon>
        <taxon>Pseudomonadati</taxon>
        <taxon>Pseudomonadota</taxon>
        <taxon>Gammaproteobacteria</taxon>
        <taxon>Methylococcales</taxon>
        <taxon>Methylococcaceae</taxon>
        <taxon>Methylovulum</taxon>
    </lineage>
</organism>
<keyword evidence="6" id="KW-0413">Isomerase</keyword>
<dbReference type="InterPro" id="IPR011049">
    <property type="entry name" value="Serralysin-like_metalloprot_C"/>
</dbReference>
<dbReference type="Pfam" id="PF00353">
    <property type="entry name" value="HemolysinCabind"/>
    <property type="match status" value="3"/>
</dbReference>
<dbReference type="InterPro" id="IPR038081">
    <property type="entry name" value="CalX-like_sf"/>
</dbReference>
<evidence type="ECO:0000313" key="7">
    <source>
        <dbReference type="Proteomes" id="UP000237423"/>
    </source>
</evidence>
<dbReference type="Proteomes" id="UP000237423">
    <property type="component" value="Unassembled WGS sequence"/>
</dbReference>
<dbReference type="AlphaFoldDB" id="A0A2S5CIR6"/>
<dbReference type="PANTHER" id="PTHR11878">
    <property type="entry name" value="SODIUM/CALCIUM EXCHANGER"/>
    <property type="match status" value="1"/>
</dbReference>
<dbReference type="SUPFAM" id="SSF51004">
    <property type="entry name" value="C-terminal (heme d1) domain of cytochrome cd1-nitrite reductase"/>
    <property type="match status" value="1"/>
</dbReference>
<feature type="domain" description="Calx-beta" evidence="5">
    <location>
        <begin position="349"/>
        <end position="441"/>
    </location>
</feature>
<dbReference type="Pfam" id="PF08309">
    <property type="entry name" value="LVIVD"/>
    <property type="match status" value="6"/>
</dbReference>
<dbReference type="RefSeq" id="WP_103975248.1">
    <property type="nucleotide sequence ID" value="NZ_PGFZ01000009.1"/>
</dbReference>
<dbReference type="GO" id="GO:0016020">
    <property type="term" value="C:membrane"/>
    <property type="evidence" value="ECO:0007669"/>
    <property type="project" value="InterPro"/>
</dbReference>
<dbReference type="SUPFAM" id="SSF51120">
    <property type="entry name" value="beta-Roll"/>
    <property type="match status" value="2"/>
</dbReference>
<keyword evidence="4" id="KW-0406">Ion transport</keyword>
<dbReference type="Gene3D" id="2.60.40.2030">
    <property type="match status" value="1"/>
</dbReference>
<accession>A0A2S5CIR6</accession>
<reference evidence="6 7" key="1">
    <citation type="submission" date="2017-11" db="EMBL/GenBank/DDBJ databases">
        <title>Draft Genome Sequence of Methylobacter psychrotolerans Sph1T, an Obligate Methanotroph from Low-Temperature Environments.</title>
        <authorList>
            <person name="Oshkin I.Y."/>
            <person name="Miroshnikov K."/>
            <person name="Belova S.E."/>
            <person name="Korzhenkov A."/>
            <person name="Toshchakov S.V."/>
            <person name="Dedysh S.N."/>
        </authorList>
    </citation>
    <scope>NUCLEOTIDE SEQUENCE [LARGE SCALE GENOMIC DNA]</scope>
    <source>
        <strain evidence="6 7">Sph1</strain>
    </source>
</reference>
<evidence type="ECO:0000256" key="4">
    <source>
        <dbReference type="ARBA" id="ARBA00023065"/>
    </source>
</evidence>
<dbReference type="SMART" id="SM00237">
    <property type="entry name" value="Calx_beta"/>
    <property type="match status" value="1"/>
</dbReference>
<keyword evidence="2" id="KW-0677">Repeat</keyword>
<dbReference type="InterPro" id="IPR011048">
    <property type="entry name" value="Haem_d1_sf"/>
</dbReference>
<dbReference type="InterPro" id="IPR001343">
    <property type="entry name" value="Hemolysn_Ca-bd"/>
</dbReference>
<evidence type="ECO:0000313" key="6">
    <source>
        <dbReference type="EMBL" id="POZ50708.1"/>
    </source>
</evidence>